<proteinExistence type="inferred from homology"/>
<dbReference type="Gene3D" id="3.10.50.40">
    <property type="match status" value="1"/>
</dbReference>
<evidence type="ECO:0000256" key="6">
    <source>
        <dbReference type="ARBA" id="ARBA00030642"/>
    </source>
</evidence>
<evidence type="ECO:0000256" key="9">
    <source>
        <dbReference type="SAM" id="SignalP"/>
    </source>
</evidence>
<dbReference type="PANTHER" id="PTHR47245:SF2">
    <property type="entry name" value="PEPTIDYL-PROLYL CIS-TRANS ISOMERASE HP_0175-RELATED"/>
    <property type="match status" value="1"/>
</dbReference>
<feature type="domain" description="PpiC" evidence="10">
    <location>
        <begin position="137"/>
        <end position="227"/>
    </location>
</feature>
<dbReference type="RefSeq" id="WP_093991199.1">
    <property type="nucleotide sequence ID" value="NZ_FXZK01000001.1"/>
</dbReference>
<keyword evidence="12" id="KW-1185">Reference proteome</keyword>
<keyword evidence="8 11" id="KW-0413">Isomerase</keyword>
<dbReference type="EMBL" id="FXZK01000001">
    <property type="protein sequence ID" value="SMY07115.1"/>
    <property type="molecule type" value="Genomic_DNA"/>
</dbReference>
<dbReference type="PROSITE" id="PS50198">
    <property type="entry name" value="PPIC_PPIASE_2"/>
    <property type="match status" value="1"/>
</dbReference>
<evidence type="ECO:0000256" key="2">
    <source>
        <dbReference type="ARBA" id="ARBA00007656"/>
    </source>
</evidence>
<keyword evidence="5 8" id="KW-0697">Rotamase</keyword>
<dbReference type="SUPFAM" id="SSF109998">
    <property type="entry name" value="Triger factor/SurA peptide-binding domain-like"/>
    <property type="match status" value="1"/>
</dbReference>
<dbReference type="EC" id="5.2.1.8" evidence="3"/>
<accession>A0A238LCH6</accession>
<feature type="signal peptide" evidence="9">
    <location>
        <begin position="1"/>
        <end position="23"/>
    </location>
</feature>
<reference evidence="11 12" key="1">
    <citation type="submission" date="2017-05" db="EMBL/GenBank/DDBJ databases">
        <authorList>
            <person name="Song R."/>
            <person name="Chenine A.L."/>
            <person name="Ruprecht R.M."/>
        </authorList>
    </citation>
    <scope>NUCLEOTIDE SEQUENCE [LARGE SCALE GENOMIC DNA]</scope>
    <source>
        <strain evidence="11 12">CECT 8899</strain>
    </source>
</reference>
<dbReference type="Proteomes" id="UP000201613">
    <property type="component" value="Unassembled WGS sequence"/>
</dbReference>
<evidence type="ECO:0000313" key="12">
    <source>
        <dbReference type="Proteomes" id="UP000201613"/>
    </source>
</evidence>
<evidence type="ECO:0000313" key="11">
    <source>
        <dbReference type="EMBL" id="SMY07115.1"/>
    </source>
</evidence>
<dbReference type="AlphaFoldDB" id="A0A238LCH6"/>
<dbReference type="OrthoDB" id="14196at2"/>
<dbReference type="InterPro" id="IPR050245">
    <property type="entry name" value="PrsA_foldase"/>
</dbReference>
<keyword evidence="9" id="KW-0732">Signal</keyword>
<sequence length="286" mass="30649">MLKYTARVAVLSIALSAGGYAMAESHSEAPGPNTVVATVNGTEITLGQMIIARSQLPPQYQQLPPDVLFSGVMDQLIQQQVLADSLEADPVRVTIALENERRSLLAGEVINTIVEGALTEEAIEQVYNDLVVSVGPAKEFNASHILVATEDEANAVLARIDAGESFEDLAREVSTDMGSGANGGSLGWFGQGMMVAPFEEAVMSLDAGAMSAPVQTQFGWHIIVLNDTREQEAPSLEDVREELENEVRNNAIESRLVELMDAADVVRPEEGAFDPSILSNLDLIAE</sequence>
<evidence type="ECO:0000256" key="4">
    <source>
        <dbReference type="ARBA" id="ARBA00018370"/>
    </source>
</evidence>
<dbReference type="GO" id="GO:0003755">
    <property type="term" value="F:peptidyl-prolyl cis-trans isomerase activity"/>
    <property type="evidence" value="ECO:0007669"/>
    <property type="project" value="UniProtKB-KW"/>
</dbReference>
<dbReference type="InterPro" id="IPR046357">
    <property type="entry name" value="PPIase_dom_sf"/>
</dbReference>
<evidence type="ECO:0000256" key="7">
    <source>
        <dbReference type="ARBA" id="ARBA00031484"/>
    </source>
</evidence>
<evidence type="ECO:0000256" key="8">
    <source>
        <dbReference type="PROSITE-ProRule" id="PRU00278"/>
    </source>
</evidence>
<name>A0A238LCH6_9RHOB</name>
<protein>
    <recommendedName>
        <fullName evidence="4">Parvulin-like PPIase</fullName>
        <ecNumber evidence="3">5.2.1.8</ecNumber>
    </recommendedName>
    <alternativeName>
        <fullName evidence="6">Peptidyl-prolyl cis-trans isomerase plp</fullName>
    </alternativeName>
    <alternativeName>
        <fullName evidence="7">Rotamase plp</fullName>
    </alternativeName>
</protein>
<comment type="similarity">
    <text evidence="2">Belongs to the PpiC/parvulin rotamase family.</text>
</comment>
<dbReference type="PROSITE" id="PS01096">
    <property type="entry name" value="PPIC_PPIASE_1"/>
    <property type="match status" value="1"/>
</dbReference>
<gene>
    <name evidence="11" type="ORF">LOM8899_01247</name>
</gene>
<dbReference type="InterPro" id="IPR023058">
    <property type="entry name" value="PPIase_PpiC_CS"/>
</dbReference>
<dbReference type="InterPro" id="IPR027304">
    <property type="entry name" value="Trigger_fact/SurA_dom_sf"/>
</dbReference>
<comment type="catalytic activity">
    <reaction evidence="1">
        <text>[protein]-peptidylproline (omega=180) = [protein]-peptidylproline (omega=0)</text>
        <dbReference type="Rhea" id="RHEA:16237"/>
        <dbReference type="Rhea" id="RHEA-COMP:10747"/>
        <dbReference type="Rhea" id="RHEA-COMP:10748"/>
        <dbReference type="ChEBI" id="CHEBI:83833"/>
        <dbReference type="ChEBI" id="CHEBI:83834"/>
        <dbReference type="EC" id="5.2.1.8"/>
    </reaction>
</comment>
<feature type="chain" id="PRO_5012534198" description="Parvulin-like PPIase" evidence="9">
    <location>
        <begin position="24"/>
        <end position="286"/>
    </location>
</feature>
<evidence type="ECO:0000259" key="10">
    <source>
        <dbReference type="PROSITE" id="PS50198"/>
    </source>
</evidence>
<evidence type="ECO:0000256" key="5">
    <source>
        <dbReference type="ARBA" id="ARBA00023110"/>
    </source>
</evidence>
<dbReference type="InterPro" id="IPR000297">
    <property type="entry name" value="PPIase_PpiC"/>
</dbReference>
<evidence type="ECO:0000256" key="3">
    <source>
        <dbReference type="ARBA" id="ARBA00013194"/>
    </source>
</evidence>
<dbReference type="Pfam" id="PF13616">
    <property type="entry name" value="Rotamase_3"/>
    <property type="match status" value="1"/>
</dbReference>
<dbReference type="SUPFAM" id="SSF54534">
    <property type="entry name" value="FKBP-like"/>
    <property type="match status" value="1"/>
</dbReference>
<evidence type="ECO:0000256" key="1">
    <source>
        <dbReference type="ARBA" id="ARBA00000971"/>
    </source>
</evidence>
<organism evidence="11 12">
    <name type="scientific">Flavimaricola marinus</name>
    <dbReference type="NCBI Taxonomy" id="1819565"/>
    <lineage>
        <taxon>Bacteria</taxon>
        <taxon>Pseudomonadati</taxon>
        <taxon>Pseudomonadota</taxon>
        <taxon>Alphaproteobacteria</taxon>
        <taxon>Rhodobacterales</taxon>
        <taxon>Paracoccaceae</taxon>
        <taxon>Flavimaricola</taxon>
    </lineage>
</organism>
<dbReference type="PANTHER" id="PTHR47245">
    <property type="entry name" value="PEPTIDYLPROLYL ISOMERASE"/>
    <property type="match status" value="1"/>
</dbReference>